<reference evidence="1 2" key="1">
    <citation type="submission" date="2018-06" db="EMBL/GenBank/DDBJ databases">
        <title>Genomic Encyclopedia of Type Strains, Phase IV (KMG-IV): sequencing the most valuable type-strain genomes for metagenomic binning, comparative biology and taxonomic classification.</title>
        <authorList>
            <person name="Goeker M."/>
        </authorList>
    </citation>
    <scope>NUCLEOTIDE SEQUENCE [LARGE SCALE GENOMIC DNA]</scope>
    <source>
        <strain evidence="1 2">DSM 25532</strain>
    </source>
</reference>
<evidence type="ECO:0000313" key="1">
    <source>
        <dbReference type="EMBL" id="RBP38603.1"/>
    </source>
</evidence>
<organism evidence="1 2">
    <name type="scientific">Roseimicrobium gellanilyticum</name>
    <dbReference type="NCBI Taxonomy" id="748857"/>
    <lineage>
        <taxon>Bacteria</taxon>
        <taxon>Pseudomonadati</taxon>
        <taxon>Verrucomicrobiota</taxon>
        <taxon>Verrucomicrobiia</taxon>
        <taxon>Verrucomicrobiales</taxon>
        <taxon>Verrucomicrobiaceae</taxon>
        <taxon>Roseimicrobium</taxon>
    </lineage>
</organism>
<protein>
    <submittedName>
        <fullName evidence="1">Uncharacterized protein</fullName>
    </submittedName>
</protein>
<accession>A0A366H910</accession>
<dbReference type="AlphaFoldDB" id="A0A366H910"/>
<sequence>MVTAAMEDILMVEAATHMAVDMFTTGHAGATTITMHISGMEQITKVTVAQGTSNGGTDRAAVKRVVRQPGSKNRIV</sequence>
<gene>
    <name evidence="1" type="ORF">DES53_111122</name>
</gene>
<dbReference type="EMBL" id="QNRR01000011">
    <property type="protein sequence ID" value="RBP38603.1"/>
    <property type="molecule type" value="Genomic_DNA"/>
</dbReference>
<evidence type="ECO:0000313" key="2">
    <source>
        <dbReference type="Proteomes" id="UP000253426"/>
    </source>
</evidence>
<keyword evidence="2" id="KW-1185">Reference proteome</keyword>
<comment type="caution">
    <text evidence="1">The sequence shown here is derived from an EMBL/GenBank/DDBJ whole genome shotgun (WGS) entry which is preliminary data.</text>
</comment>
<name>A0A366H910_9BACT</name>
<dbReference type="Proteomes" id="UP000253426">
    <property type="component" value="Unassembled WGS sequence"/>
</dbReference>
<proteinExistence type="predicted"/>